<dbReference type="AlphaFoldDB" id="A0A2L2YJE5"/>
<dbReference type="EMBL" id="IAAA01021984">
    <property type="protein sequence ID" value="LAA08242.1"/>
    <property type="molecule type" value="mRNA"/>
</dbReference>
<reference evidence="4" key="1">
    <citation type="journal article" date="2016" name="Mol. Ecol. Resour.">
        <title>Evaluation of the impact of RNA preservation methods of spiders for de novo transcriptome assembly.</title>
        <authorList>
            <person name="Kono N."/>
            <person name="Nakamura H."/>
            <person name="Ito Y."/>
            <person name="Tomita M."/>
            <person name="Arakawa K."/>
        </authorList>
    </citation>
    <scope>NUCLEOTIDE SEQUENCE</scope>
    <source>
        <tissue evidence="4">Whole body</tissue>
    </source>
</reference>
<feature type="chain" id="PRO_5014562257" description="SMB domain-containing protein" evidence="2">
    <location>
        <begin position="21"/>
        <end position="343"/>
    </location>
</feature>
<dbReference type="PANTHER" id="PTHR45902:SF4">
    <property type="entry name" value="G-PROTEIN COUPLED RECEPTORS FAMILY 2 PROFILE 2 DOMAIN-CONTAINING PROTEIN"/>
    <property type="match status" value="1"/>
</dbReference>
<keyword evidence="1" id="KW-1015">Disulfide bond</keyword>
<evidence type="ECO:0000256" key="2">
    <source>
        <dbReference type="SAM" id="SignalP"/>
    </source>
</evidence>
<proteinExistence type="evidence at transcript level"/>
<evidence type="ECO:0000313" key="4">
    <source>
        <dbReference type="EMBL" id="LAA08243.1"/>
    </source>
</evidence>
<dbReference type="PANTHER" id="PTHR45902">
    <property type="entry name" value="LATROPHILIN RECEPTOR-LIKE PROTEIN A"/>
    <property type="match status" value="1"/>
</dbReference>
<organism evidence="4">
    <name type="scientific">Parasteatoda tepidariorum</name>
    <name type="common">Common house spider</name>
    <name type="synonym">Achaearanea tepidariorum</name>
    <dbReference type="NCBI Taxonomy" id="114398"/>
    <lineage>
        <taxon>Eukaryota</taxon>
        <taxon>Metazoa</taxon>
        <taxon>Ecdysozoa</taxon>
        <taxon>Arthropoda</taxon>
        <taxon>Chelicerata</taxon>
        <taxon>Arachnida</taxon>
        <taxon>Araneae</taxon>
        <taxon>Araneomorphae</taxon>
        <taxon>Entelegynae</taxon>
        <taxon>Araneoidea</taxon>
        <taxon>Theridiidae</taxon>
        <taxon>Parasteatoda</taxon>
    </lineage>
</organism>
<dbReference type="PROSITE" id="PS50958">
    <property type="entry name" value="SMB_2"/>
    <property type="match status" value="1"/>
</dbReference>
<name>A0A2L2YJE5_PARTP</name>
<feature type="signal peptide" evidence="2">
    <location>
        <begin position="1"/>
        <end position="20"/>
    </location>
</feature>
<dbReference type="EMBL" id="IAAA01021985">
    <property type="protein sequence ID" value="LAA08243.1"/>
    <property type="molecule type" value="mRNA"/>
</dbReference>
<sequence>MAYKLWKAALLVILINEALSEESFCDNKCFGEGVVTSRSCYCDKACTIYKDCCSDSKHFDPSKDSDSSSSSVVCKRNTLVVNSCLPEWKGPDFIIKSCQESHNEVDPVGNSPVTSETTGISYSNYYCAICNGDSEEAIVWTIKVSCPLLNPSIDLDKEEAFKYIFYNIPTKEWGYVSRENSTQKLSFHACAVISEVPEKFSSKVRKCSSVEVRSCSPNWKINLVERMCDAYSDPVFHNVTKYKNLYCAICNNVDQSLLNCGDGIGPRMKEVPESEEKNNLSFSLLLDINFSEGNIVGRRLSVMNCLPGEIFDPFARRCRNIVCAIPGYILQNGLCIAGSASPI</sequence>
<protein>
    <recommendedName>
        <fullName evidence="3">SMB domain-containing protein</fullName>
    </recommendedName>
</protein>
<dbReference type="Gene3D" id="4.10.410.20">
    <property type="match status" value="1"/>
</dbReference>
<dbReference type="InterPro" id="IPR053231">
    <property type="entry name" value="GPCR_LN-TM7"/>
</dbReference>
<accession>A0A2L2YJE5</accession>
<evidence type="ECO:0000259" key="3">
    <source>
        <dbReference type="PROSITE" id="PS50958"/>
    </source>
</evidence>
<dbReference type="InterPro" id="IPR001212">
    <property type="entry name" value="Somatomedin_B_dom"/>
</dbReference>
<keyword evidence="2" id="KW-0732">Signal</keyword>
<evidence type="ECO:0000256" key="1">
    <source>
        <dbReference type="ARBA" id="ARBA00023157"/>
    </source>
</evidence>
<dbReference type="OrthoDB" id="6134459at2759"/>
<feature type="domain" description="SMB" evidence="3">
    <location>
        <begin position="21"/>
        <end position="65"/>
    </location>
</feature>